<dbReference type="InterPro" id="IPR001296">
    <property type="entry name" value="Glyco_trans_1"/>
</dbReference>
<dbReference type="Proteomes" id="UP000190080">
    <property type="component" value="Unassembled WGS sequence"/>
</dbReference>
<dbReference type="EMBL" id="MZGV01000010">
    <property type="protein sequence ID" value="OPJ63285.1"/>
    <property type="molecule type" value="Genomic_DNA"/>
</dbReference>
<name>A0A1V4IU16_9CLOT</name>
<dbReference type="AlphaFoldDB" id="A0A1V4IU16"/>
<organism evidence="2 3">
    <name type="scientific">Clostridium oryzae</name>
    <dbReference type="NCBI Taxonomy" id="1450648"/>
    <lineage>
        <taxon>Bacteria</taxon>
        <taxon>Bacillati</taxon>
        <taxon>Bacillota</taxon>
        <taxon>Clostridia</taxon>
        <taxon>Eubacteriales</taxon>
        <taxon>Clostridiaceae</taxon>
        <taxon>Clostridium</taxon>
    </lineage>
</organism>
<keyword evidence="3" id="KW-1185">Reference proteome</keyword>
<comment type="caution">
    <text evidence="2">The sequence shown here is derived from an EMBL/GenBank/DDBJ whole genome shotgun (WGS) entry which is preliminary data.</text>
</comment>
<evidence type="ECO:0000259" key="1">
    <source>
        <dbReference type="Pfam" id="PF00534"/>
    </source>
</evidence>
<proteinExistence type="predicted"/>
<dbReference type="STRING" id="1450648.CLORY_13680"/>
<sequence length="727" mass="84367">MKNIVICLIDKMDSHMEEVLNRFDAAGYEMNVFDNIYENKVEPHSVIYILDEFINESYKDNNVFFLTESQQLMEIVYKLYNEIFEGFIYVEGYDLNYVAQSKVYEAVLKDEENFKLLNKSIYLVGEDSSSRKSRYLNERFKSISNVNEVISTEGKILCENKIQKLYYYNGVYYIFSAGTYGGEEIINLCGEKIEKELTIDRIVNLNGIKLENEIKDVLWRISNNKNIFIENDQRIQALLKNIKDNIIGMRYFTQKLYIKLLELQGDLLNDTAKVLVLSFIAIIEKNPRYHNSILRMCLNSSNMDFTEKFFLVYQLIRRGFVNEGAADEETNKLMWKLYRNIVDSAEKQLSTKLKYIKRENRNEDLVILITAQFLSLGHGPTKTILDRCYTLVKTMHKKVLIINTRDLMPILGAVPFFNINSGNVFENYNDINSINYKDISIPFYQSSCQMPNIQEINQILKVIASHKPYFVINIGGNNITADLCSKIVPVMNVSTVMGIPMFLGQFFSVGKKLSDGEKKFADSMGIERERLIEGVFTFDFKSQEHKYARKDLKLPEDKKLLLIVGARLDNEVTQEFIDMLKETFEFGTFIVFAGYFEKYASIVKEDEVLRNNSIYLGFQDDMLAVSELCDIYVNPPRAGGQTSAAEAMSKGVPPVSLNFGDVSVCVEYRFCVNDFEGMKERIKKFIEDKQYYKEMSELAKKRAEVLLDTDTEFVRIIKQMENSRYFK</sequence>
<dbReference type="OrthoDB" id="1883113at2"/>
<gene>
    <name evidence="2" type="ORF">CLORY_13680</name>
</gene>
<dbReference type="SUPFAM" id="SSF53756">
    <property type="entry name" value="UDP-Glycosyltransferase/glycogen phosphorylase"/>
    <property type="match status" value="1"/>
</dbReference>
<dbReference type="Pfam" id="PF00534">
    <property type="entry name" value="Glycos_transf_1"/>
    <property type="match status" value="1"/>
</dbReference>
<protein>
    <recommendedName>
        <fullName evidence="1">Glycosyl transferase family 1 domain-containing protein</fullName>
    </recommendedName>
</protein>
<dbReference type="RefSeq" id="WP_079422781.1">
    <property type="nucleotide sequence ID" value="NZ_MZGV01000010.1"/>
</dbReference>
<evidence type="ECO:0000313" key="3">
    <source>
        <dbReference type="Proteomes" id="UP000190080"/>
    </source>
</evidence>
<dbReference type="Gene3D" id="3.40.50.2000">
    <property type="entry name" value="Glycogen Phosphorylase B"/>
    <property type="match status" value="1"/>
</dbReference>
<evidence type="ECO:0000313" key="2">
    <source>
        <dbReference type="EMBL" id="OPJ63285.1"/>
    </source>
</evidence>
<accession>A0A1V4IU16</accession>
<feature type="domain" description="Glycosyl transferase family 1" evidence="1">
    <location>
        <begin position="549"/>
        <end position="702"/>
    </location>
</feature>
<reference evidence="2 3" key="1">
    <citation type="submission" date="2017-03" db="EMBL/GenBank/DDBJ databases">
        <title>Genome sequence of Clostridium oryzae DSM 28571.</title>
        <authorList>
            <person name="Poehlein A."/>
            <person name="Daniel R."/>
        </authorList>
    </citation>
    <scope>NUCLEOTIDE SEQUENCE [LARGE SCALE GENOMIC DNA]</scope>
    <source>
        <strain evidence="2 3">DSM 28571</strain>
    </source>
</reference>
<dbReference type="GO" id="GO:0016757">
    <property type="term" value="F:glycosyltransferase activity"/>
    <property type="evidence" value="ECO:0007669"/>
    <property type="project" value="InterPro"/>
</dbReference>